<gene>
    <name evidence="2" type="ORF">EDB92DRAFT_1871486</name>
</gene>
<dbReference type="AlphaFoldDB" id="A0AAD4QCE2"/>
<name>A0AAD4QCE2_9AGAM</name>
<evidence type="ECO:0000313" key="3">
    <source>
        <dbReference type="Proteomes" id="UP001201163"/>
    </source>
</evidence>
<keyword evidence="3" id="KW-1185">Reference proteome</keyword>
<keyword evidence="1" id="KW-1133">Transmembrane helix</keyword>
<proteinExistence type="predicted"/>
<keyword evidence="1" id="KW-0472">Membrane</keyword>
<feature type="transmembrane region" description="Helical" evidence="1">
    <location>
        <begin position="250"/>
        <end position="274"/>
    </location>
</feature>
<protein>
    <submittedName>
        <fullName evidence="2">Uncharacterized protein</fullName>
    </submittedName>
</protein>
<evidence type="ECO:0000256" key="1">
    <source>
        <dbReference type="SAM" id="Phobius"/>
    </source>
</evidence>
<feature type="transmembrane region" description="Helical" evidence="1">
    <location>
        <begin position="344"/>
        <end position="366"/>
    </location>
</feature>
<keyword evidence="1" id="KW-0812">Transmembrane</keyword>
<dbReference type="Proteomes" id="UP001201163">
    <property type="component" value="Unassembled WGS sequence"/>
</dbReference>
<evidence type="ECO:0000313" key="2">
    <source>
        <dbReference type="EMBL" id="KAH8988605.1"/>
    </source>
</evidence>
<feature type="transmembrane region" description="Helical" evidence="1">
    <location>
        <begin position="312"/>
        <end position="332"/>
    </location>
</feature>
<sequence length="376" mass="42125">MELLVPHDPQPDEHMFSLIVNHESSMAGYSPKDVKVFEGIDPDHGCTWNYLERHPNHFPLPSTVEQEAKDALAWFYLGTSFFPPLGQRQVLTLSQTNLKNGSRSTVPFSKHECEDLLRVISRISSDSRDCSPGRTSFFSWLLKVVWSSRVSEQYGQQTYTQWNDHYVERIPSGPLPSAPFPEYIQVPLTFLYLEHIKVVSQYHGRLATVQDIWDKYTRQIVKEYQDFLLIATVLLSATVGLLAVPDIQSISRAAGIASVFSSLGSMITGVFCLWRHQTNVKQSQSFTYLHNAHQGILGLHGHAMVLSLPPVLLVWGIIAFAVGFIAYTAQGLMGPSDTGKWDAALVALGISLLMLILVGLGLYAFASMWKNKRDKS</sequence>
<comment type="caution">
    <text evidence="2">The sequence shown here is derived from an EMBL/GenBank/DDBJ whole genome shotgun (WGS) entry which is preliminary data.</text>
</comment>
<feature type="transmembrane region" description="Helical" evidence="1">
    <location>
        <begin position="227"/>
        <end position="244"/>
    </location>
</feature>
<dbReference type="EMBL" id="JAKELL010000041">
    <property type="protein sequence ID" value="KAH8988605.1"/>
    <property type="molecule type" value="Genomic_DNA"/>
</dbReference>
<organism evidence="2 3">
    <name type="scientific">Lactarius akahatsu</name>
    <dbReference type="NCBI Taxonomy" id="416441"/>
    <lineage>
        <taxon>Eukaryota</taxon>
        <taxon>Fungi</taxon>
        <taxon>Dikarya</taxon>
        <taxon>Basidiomycota</taxon>
        <taxon>Agaricomycotina</taxon>
        <taxon>Agaricomycetes</taxon>
        <taxon>Russulales</taxon>
        <taxon>Russulaceae</taxon>
        <taxon>Lactarius</taxon>
    </lineage>
</organism>
<accession>A0AAD4QCE2</accession>
<reference evidence="2" key="1">
    <citation type="submission" date="2022-01" db="EMBL/GenBank/DDBJ databases">
        <title>Comparative genomics reveals a dynamic genome evolution in the ectomycorrhizal milk-cap (Lactarius) mushrooms.</title>
        <authorList>
            <consortium name="DOE Joint Genome Institute"/>
            <person name="Lebreton A."/>
            <person name="Tang N."/>
            <person name="Kuo A."/>
            <person name="LaButti K."/>
            <person name="Drula E."/>
            <person name="Barry K."/>
            <person name="Clum A."/>
            <person name="Lipzen A."/>
            <person name="Mousain D."/>
            <person name="Ng V."/>
            <person name="Wang R."/>
            <person name="Wang X."/>
            <person name="Dai Y."/>
            <person name="Henrissat B."/>
            <person name="Grigoriev I.V."/>
            <person name="Guerin-Laguette A."/>
            <person name="Yu F."/>
            <person name="Martin F.M."/>
        </authorList>
    </citation>
    <scope>NUCLEOTIDE SEQUENCE</scope>
    <source>
        <strain evidence="2">QP</strain>
    </source>
</reference>